<dbReference type="InterPro" id="IPR020565">
    <property type="entry name" value="ImidazoleglycerP_deHydtase_CS"/>
</dbReference>
<dbReference type="InterPro" id="IPR020568">
    <property type="entry name" value="Ribosomal_Su5_D2-typ_SF"/>
</dbReference>
<dbReference type="GO" id="GO:0000105">
    <property type="term" value="P:L-histidine biosynthetic process"/>
    <property type="evidence" value="ECO:0007669"/>
    <property type="project" value="UniProtKB-KW"/>
</dbReference>
<dbReference type="Pfam" id="PF00475">
    <property type="entry name" value="IGPD"/>
    <property type="match status" value="1"/>
</dbReference>
<organism evidence="5 6">
    <name type="scientific">Roseisolibacter agri</name>
    <dbReference type="NCBI Taxonomy" id="2014610"/>
    <lineage>
        <taxon>Bacteria</taxon>
        <taxon>Pseudomonadati</taxon>
        <taxon>Gemmatimonadota</taxon>
        <taxon>Gemmatimonadia</taxon>
        <taxon>Gemmatimonadales</taxon>
        <taxon>Gemmatimonadaceae</taxon>
        <taxon>Roseisolibacter</taxon>
    </lineage>
</organism>
<evidence type="ECO:0000256" key="3">
    <source>
        <dbReference type="ARBA" id="ARBA00023102"/>
    </source>
</evidence>
<accession>A0AA37VE10</accession>
<keyword evidence="6" id="KW-1185">Reference proteome</keyword>
<dbReference type="GO" id="GO:0004424">
    <property type="term" value="F:imidazoleglycerol-phosphate dehydratase activity"/>
    <property type="evidence" value="ECO:0007669"/>
    <property type="project" value="InterPro"/>
</dbReference>
<evidence type="ECO:0000313" key="5">
    <source>
        <dbReference type="EMBL" id="GLC24464.1"/>
    </source>
</evidence>
<keyword evidence="2" id="KW-0028">Amino-acid biosynthesis</keyword>
<gene>
    <name evidence="5" type="primary">hisB</name>
    <name evidence="5" type="ORF">rosag_09770</name>
</gene>
<dbReference type="PROSITE" id="PS00955">
    <property type="entry name" value="IGP_DEHYDRATASE_2"/>
    <property type="match status" value="1"/>
</dbReference>
<proteinExistence type="predicted"/>
<dbReference type="Gene3D" id="3.30.230.40">
    <property type="entry name" value="Imidazole glycerol phosphate dehydratase, domain 1"/>
    <property type="match status" value="2"/>
</dbReference>
<dbReference type="SUPFAM" id="SSF54211">
    <property type="entry name" value="Ribosomal protein S5 domain 2-like"/>
    <property type="match status" value="2"/>
</dbReference>
<dbReference type="PANTHER" id="PTHR23133">
    <property type="entry name" value="IMIDAZOLEGLYCEROL-PHOSPHATE DEHYDRATASE HIS7"/>
    <property type="match status" value="1"/>
</dbReference>
<dbReference type="InterPro" id="IPR000807">
    <property type="entry name" value="ImidazoleglycerolP_deHydtase"/>
</dbReference>
<name>A0AA37VE10_9BACT</name>
<sequence length="203" mass="21890">MTTVTRETKETQITIRIARAARPEAPQVRVDTSSTFLDHMLITLARYAGLDLDVQARGDMAHHLIEDVGIAFGEALRAFAPPTAARYGDRTIPMDDALVHVSLDIGGRPWYAGKLPARLYDHWFQSFAANARATLHVRVLRGTDRHHVVEAAFKALGLALRDALTEGGAVFSTKGSVATVVRQDGTLDAPPITGPGAVTPTEG</sequence>
<keyword evidence="3" id="KW-0368">Histidine biosynthesis</keyword>
<evidence type="ECO:0000256" key="4">
    <source>
        <dbReference type="ARBA" id="ARBA00023239"/>
    </source>
</evidence>
<dbReference type="EMBL" id="BRXS01000002">
    <property type="protein sequence ID" value="GLC24464.1"/>
    <property type="molecule type" value="Genomic_DNA"/>
</dbReference>
<dbReference type="Proteomes" id="UP001161325">
    <property type="component" value="Unassembled WGS sequence"/>
</dbReference>
<reference evidence="5" key="1">
    <citation type="submission" date="2022-08" db="EMBL/GenBank/DDBJ databases">
        <title>Draft genome sequencing of Roseisolibacter agri AW1220.</title>
        <authorList>
            <person name="Tobiishi Y."/>
            <person name="Tonouchi A."/>
        </authorList>
    </citation>
    <scope>NUCLEOTIDE SEQUENCE</scope>
    <source>
        <strain evidence="5">AW1220</strain>
    </source>
</reference>
<dbReference type="PANTHER" id="PTHR23133:SF2">
    <property type="entry name" value="IMIDAZOLEGLYCEROL-PHOSPHATE DEHYDRATASE"/>
    <property type="match status" value="1"/>
</dbReference>
<dbReference type="InterPro" id="IPR038494">
    <property type="entry name" value="IGPD_sf"/>
</dbReference>
<comment type="caution">
    <text evidence="5">The sequence shown here is derived from an EMBL/GenBank/DDBJ whole genome shotgun (WGS) entry which is preliminary data.</text>
</comment>
<comment type="pathway">
    <text evidence="1">Amino-acid biosynthesis; L-histidine biosynthesis; L-histidine from 5-phospho-alpha-D-ribose 1-diphosphate: step 6/9.</text>
</comment>
<dbReference type="RefSeq" id="WP_284348912.1">
    <property type="nucleotide sequence ID" value="NZ_BRXS01000002.1"/>
</dbReference>
<keyword evidence="4" id="KW-0456">Lyase</keyword>
<protein>
    <submittedName>
        <fullName evidence="5">Imidazoleglycerol-phosphate dehydratase</fullName>
    </submittedName>
</protein>
<evidence type="ECO:0000313" key="6">
    <source>
        <dbReference type="Proteomes" id="UP001161325"/>
    </source>
</evidence>
<dbReference type="AlphaFoldDB" id="A0AA37VE10"/>
<evidence type="ECO:0000256" key="2">
    <source>
        <dbReference type="ARBA" id="ARBA00022605"/>
    </source>
</evidence>
<dbReference type="FunFam" id="3.30.230.40:FF:000003">
    <property type="entry name" value="Imidazoleglycerol-phosphate dehydratase HisB"/>
    <property type="match status" value="1"/>
</dbReference>
<evidence type="ECO:0000256" key="1">
    <source>
        <dbReference type="ARBA" id="ARBA00005047"/>
    </source>
</evidence>